<evidence type="ECO:0000259" key="2">
    <source>
        <dbReference type="PROSITE" id="PS51840"/>
    </source>
</evidence>
<dbReference type="PANTHER" id="PTHR31182">
    <property type="entry name" value="C2 NT-TYPE DOMAIN-CONTAINING PROTEIN"/>
    <property type="match status" value="1"/>
</dbReference>
<evidence type="ECO:0000313" key="3">
    <source>
        <dbReference type="EMBL" id="CAD1828095.1"/>
    </source>
</evidence>
<feature type="region of interest" description="Disordered" evidence="1">
    <location>
        <begin position="180"/>
        <end position="207"/>
    </location>
</feature>
<accession>A0A6V7PB92</accession>
<dbReference type="PANTHER" id="PTHR31182:SF15">
    <property type="entry name" value="F26K24.5 PROTEIN"/>
    <property type="match status" value="1"/>
</dbReference>
<dbReference type="PROSITE" id="PS51840">
    <property type="entry name" value="C2_NT"/>
    <property type="match status" value="1"/>
</dbReference>
<dbReference type="EMBL" id="LR862147">
    <property type="protein sequence ID" value="CAD1828095.1"/>
    <property type="molecule type" value="Genomic_DNA"/>
</dbReference>
<dbReference type="InterPro" id="IPR019448">
    <property type="entry name" value="NT-C2"/>
</dbReference>
<name>A0A6V7PB92_ANACO</name>
<organism evidence="3">
    <name type="scientific">Ananas comosus var. bracteatus</name>
    <name type="common">red pineapple</name>
    <dbReference type="NCBI Taxonomy" id="296719"/>
    <lineage>
        <taxon>Eukaryota</taxon>
        <taxon>Viridiplantae</taxon>
        <taxon>Streptophyta</taxon>
        <taxon>Embryophyta</taxon>
        <taxon>Tracheophyta</taxon>
        <taxon>Spermatophyta</taxon>
        <taxon>Magnoliopsida</taxon>
        <taxon>Liliopsida</taxon>
        <taxon>Poales</taxon>
        <taxon>Bromeliaceae</taxon>
        <taxon>Bromelioideae</taxon>
        <taxon>Ananas</taxon>
    </lineage>
</organism>
<protein>
    <recommendedName>
        <fullName evidence="2">C2 NT-type domain-containing protein</fullName>
    </recommendedName>
</protein>
<dbReference type="Pfam" id="PF10358">
    <property type="entry name" value="NT-C2"/>
    <property type="match status" value="1"/>
</dbReference>
<evidence type="ECO:0000256" key="1">
    <source>
        <dbReference type="SAM" id="MobiDB-lite"/>
    </source>
</evidence>
<sequence>MRWRPWPPMAARKFRARVGVRRLEGAPAGARVAAEVRWRGPRATALGSLRRRARRSHRTREEEVRVDEEGRGAAAAAEWENEGFESDVTLTSQKEGVCGAFYPWEVSFVVVVVSNNGSKSKPSVLGTASLNLAEYASAAQEEMEMILPILLNGVDVVDLPTLHITLYLAEVRFQEEPLGTVQRPITPSPLSPSSGDAPPTEKDEPSVFRAGLRKVNILKKIVSSQSPKKPLKTMKAVRRTQYILSTQTL</sequence>
<feature type="domain" description="C2 NT-type" evidence="2">
    <location>
        <begin position="4"/>
        <end position="170"/>
    </location>
</feature>
<gene>
    <name evidence="3" type="ORF">CB5_LOCUS11306</name>
</gene>
<dbReference type="AlphaFoldDB" id="A0A6V7PB92"/>
<proteinExistence type="predicted"/>
<reference evidence="3" key="1">
    <citation type="submission" date="2020-07" db="EMBL/GenBank/DDBJ databases">
        <authorList>
            <person name="Lin J."/>
        </authorList>
    </citation>
    <scope>NUCLEOTIDE SEQUENCE</scope>
</reference>